<organism evidence="1 2">
    <name type="scientific">Prochlorococcus marinus str. MIT 9302</name>
    <dbReference type="NCBI Taxonomy" id="74545"/>
    <lineage>
        <taxon>Bacteria</taxon>
        <taxon>Bacillati</taxon>
        <taxon>Cyanobacteriota</taxon>
        <taxon>Cyanophyceae</taxon>
        <taxon>Synechococcales</taxon>
        <taxon>Prochlorococcaceae</taxon>
        <taxon>Prochlorococcus</taxon>
    </lineage>
</organism>
<proteinExistence type="predicted"/>
<reference evidence="2" key="1">
    <citation type="journal article" date="2014" name="Sci. Data">
        <title>Genomes of diverse isolates of the marine cyanobacterium Prochlorococcus.</title>
        <authorList>
            <person name="Biller S."/>
            <person name="Berube P."/>
            <person name="Thompson J."/>
            <person name="Kelly L."/>
            <person name="Roggensack S."/>
            <person name="Awad L."/>
            <person name="Roache-Johnson K."/>
            <person name="Ding H."/>
            <person name="Giovannoni S.J."/>
            <person name="Moore L.R."/>
            <person name="Chisholm S.W."/>
        </authorList>
    </citation>
    <scope>NUCLEOTIDE SEQUENCE [LARGE SCALE GENOMIC DNA]</scope>
    <source>
        <strain evidence="2">MIT 9302</strain>
    </source>
</reference>
<name>A0A0A2A331_PROMR</name>
<evidence type="ECO:0000313" key="1">
    <source>
        <dbReference type="EMBL" id="KGF95980.1"/>
    </source>
</evidence>
<protein>
    <submittedName>
        <fullName evidence="1">Uncharacterized protein</fullName>
    </submittedName>
</protein>
<sequence length="38" mass="4577">MIKLSISFEDYFLKSLEKRKKLLFSPQQKKLLVIFSKT</sequence>
<evidence type="ECO:0000313" key="2">
    <source>
        <dbReference type="Proteomes" id="UP000030445"/>
    </source>
</evidence>
<dbReference type="Proteomes" id="UP000030445">
    <property type="component" value="Unassembled WGS sequence"/>
</dbReference>
<gene>
    <name evidence="1" type="ORF">EU96_2054</name>
</gene>
<dbReference type="EMBL" id="JNAM01000016">
    <property type="protein sequence ID" value="KGF95980.1"/>
    <property type="molecule type" value="Genomic_DNA"/>
</dbReference>
<comment type="caution">
    <text evidence="1">The sequence shown here is derived from an EMBL/GenBank/DDBJ whole genome shotgun (WGS) entry which is preliminary data.</text>
</comment>
<dbReference type="AlphaFoldDB" id="A0A0A2A331"/>
<accession>A0A0A2A331</accession>